<evidence type="ECO:0000313" key="2">
    <source>
        <dbReference type="EMBL" id="MCG4958642.1"/>
    </source>
</evidence>
<evidence type="ECO:0000313" key="7">
    <source>
        <dbReference type="Proteomes" id="UP000284243"/>
    </source>
</evidence>
<gene>
    <name evidence="4" type="ORF">DWW24_10750</name>
    <name evidence="3" type="ORF">DWW57_03110</name>
    <name evidence="5" type="ORF">DXA53_01885</name>
    <name evidence="2" type="ORF">L0P03_02075</name>
</gene>
<dbReference type="RefSeq" id="WP_013613392.1">
    <property type="nucleotide sequence ID" value="NZ_BAABYK010000001.1"/>
</dbReference>
<dbReference type="Proteomes" id="UP001199750">
    <property type="component" value="Unassembled WGS sequence"/>
</dbReference>
<dbReference type="Proteomes" id="UP000284243">
    <property type="component" value="Unassembled WGS sequence"/>
</dbReference>
<protein>
    <submittedName>
        <fullName evidence="4">Uncharacterized protein</fullName>
    </submittedName>
</protein>
<dbReference type="Proteomes" id="UP000284434">
    <property type="component" value="Unassembled WGS sequence"/>
</dbReference>
<comment type="caution">
    <text evidence="4">The sequence shown here is derived from an EMBL/GenBank/DDBJ whole genome shotgun (WGS) entry which is preliminary data.</text>
</comment>
<proteinExistence type="predicted"/>
<evidence type="ECO:0000256" key="1">
    <source>
        <dbReference type="SAM" id="Coils"/>
    </source>
</evidence>
<name>A0A1Y4A3A0_9BACT</name>
<evidence type="ECO:0000313" key="6">
    <source>
        <dbReference type="Proteomes" id="UP000283426"/>
    </source>
</evidence>
<organism evidence="4 6">
    <name type="scientific">Odoribacter splanchnicus</name>
    <dbReference type="NCBI Taxonomy" id="28118"/>
    <lineage>
        <taxon>Bacteria</taxon>
        <taxon>Pseudomonadati</taxon>
        <taxon>Bacteroidota</taxon>
        <taxon>Bacteroidia</taxon>
        <taxon>Bacteroidales</taxon>
        <taxon>Odoribacteraceae</taxon>
        <taxon>Odoribacter</taxon>
    </lineage>
</organism>
<dbReference type="EMBL" id="JAKNDN010000003">
    <property type="protein sequence ID" value="MCG4958642.1"/>
    <property type="molecule type" value="Genomic_DNA"/>
</dbReference>
<dbReference type="GeneID" id="61276466"/>
<dbReference type="AlphaFoldDB" id="A0A1Y4A3A0"/>
<dbReference type="EMBL" id="QRYW01000021">
    <property type="protein sequence ID" value="RGV25733.1"/>
    <property type="molecule type" value="Genomic_DNA"/>
</dbReference>
<dbReference type="Proteomes" id="UP000283426">
    <property type="component" value="Unassembled WGS sequence"/>
</dbReference>
<sequence>MDMSINQRLANFLYEKKISQEELRIKLGLKTRQQVSNWLNCRDHIPDKHLMGIIRLFPELNANWLIREIGSPLIDQKSLRQINRNEFGFCEECLEKDKEIETLKTLLLKKEEEIEKKEKEMRESCRELGKMEERLSQFEKVLAQKECTH</sequence>
<evidence type="ECO:0000313" key="3">
    <source>
        <dbReference type="EMBL" id="RGU58061.1"/>
    </source>
</evidence>
<feature type="coiled-coil region" evidence="1">
    <location>
        <begin position="100"/>
        <end position="148"/>
    </location>
</feature>
<keyword evidence="1" id="KW-0175">Coiled coil</keyword>
<dbReference type="EMBL" id="QSCO01000002">
    <property type="protein sequence ID" value="RGY09558.1"/>
    <property type="molecule type" value="Genomic_DNA"/>
</dbReference>
<reference evidence="2" key="2">
    <citation type="submission" date="2022-01" db="EMBL/GenBank/DDBJ databases">
        <title>Collection of gut derived symbiotic bacterial strains cultured from healthy donors.</title>
        <authorList>
            <person name="Lin H."/>
            <person name="Kohout C."/>
            <person name="Waligurski E."/>
            <person name="Pamer E.G."/>
        </authorList>
    </citation>
    <scope>NUCLEOTIDE SEQUENCE</scope>
    <source>
        <strain evidence="2">DFI.1.149</strain>
    </source>
</reference>
<dbReference type="EMBL" id="QRYC01000003">
    <property type="protein sequence ID" value="RGU58061.1"/>
    <property type="molecule type" value="Genomic_DNA"/>
</dbReference>
<evidence type="ECO:0000313" key="5">
    <source>
        <dbReference type="EMBL" id="RGY09558.1"/>
    </source>
</evidence>
<accession>A0A1Y4A3A0</accession>
<evidence type="ECO:0000313" key="4">
    <source>
        <dbReference type="EMBL" id="RGV25733.1"/>
    </source>
</evidence>
<evidence type="ECO:0000313" key="8">
    <source>
        <dbReference type="Proteomes" id="UP000284434"/>
    </source>
</evidence>
<reference evidence="6 7" key="1">
    <citation type="submission" date="2018-08" db="EMBL/GenBank/DDBJ databases">
        <title>A genome reference for cultivated species of the human gut microbiota.</title>
        <authorList>
            <person name="Zou Y."/>
            <person name="Xue W."/>
            <person name="Luo G."/>
        </authorList>
    </citation>
    <scope>NUCLEOTIDE SEQUENCE [LARGE SCALE GENOMIC DNA]</scope>
    <source>
        <strain evidence="4 6">AF14-6AC</strain>
        <strain evidence="3 7">AF16-14</strain>
        <strain evidence="5 8">OF03-11</strain>
    </source>
</reference>